<gene>
    <name evidence="1" type="ORF">UT75_C0002G0062</name>
</gene>
<protein>
    <submittedName>
        <fullName evidence="1">Uncharacterized protein</fullName>
    </submittedName>
</protein>
<evidence type="ECO:0000313" key="2">
    <source>
        <dbReference type="Proteomes" id="UP000034072"/>
    </source>
</evidence>
<sequence>MPDIRKCAVCRVEFDFDESGLEGPNDVVVCGAVCAKKSAASRGSEYVIHDGEGAVVETNITPGIKTHRW</sequence>
<accession>A0A0G0T1P4</accession>
<dbReference type="AlphaFoldDB" id="A0A0G0T1P4"/>
<evidence type="ECO:0000313" key="1">
    <source>
        <dbReference type="EMBL" id="KKR41025.1"/>
    </source>
</evidence>
<comment type="caution">
    <text evidence="1">The sequence shown here is derived from an EMBL/GenBank/DDBJ whole genome shotgun (WGS) entry which is preliminary data.</text>
</comment>
<name>A0A0G0T1P4_9BACT</name>
<proteinExistence type="predicted"/>
<organism evidence="1 2">
    <name type="scientific">Candidatus Yanofskybacteria bacterium GW2011_GWE2_40_11</name>
    <dbReference type="NCBI Taxonomy" id="1619033"/>
    <lineage>
        <taxon>Bacteria</taxon>
        <taxon>Candidatus Yanofskyibacteriota</taxon>
    </lineage>
</organism>
<dbReference type="EMBL" id="LBXZ01000002">
    <property type="protein sequence ID" value="KKR41025.1"/>
    <property type="molecule type" value="Genomic_DNA"/>
</dbReference>
<reference evidence="1 2" key="1">
    <citation type="journal article" date="2015" name="Nature">
        <title>rRNA introns, odd ribosomes, and small enigmatic genomes across a large radiation of phyla.</title>
        <authorList>
            <person name="Brown C.T."/>
            <person name="Hug L.A."/>
            <person name="Thomas B.C."/>
            <person name="Sharon I."/>
            <person name="Castelle C.J."/>
            <person name="Singh A."/>
            <person name="Wilkins M.J."/>
            <person name="Williams K.H."/>
            <person name="Banfield J.F."/>
        </authorList>
    </citation>
    <scope>NUCLEOTIDE SEQUENCE [LARGE SCALE GENOMIC DNA]</scope>
</reference>
<dbReference type="Proteomes" id="UP000034072">
    <property type="component" value="Unassembled WGS sequence"/>
</dbReference>